<dbReference type="PANTHER" id="PTHR23301:SF106">
    <property type="entry name" value="CHITIN-BINDING TYPE-2 DOMAIN-CONTAINING PROTEIN-RELATED"/>
    <property type="match status" value="1"/>
</dbReference>
<evidence type="ECO:0000256" key="3">
    <source>
        <dbReference type="ARBA" id="ARBA00022737"/>
    </source>
</evidence>
<keyword evidence="2" id="KW-0732">Signal</keyword>
<keyword evidence="3" id="KW-0677">Repeat</keyword>
<name>A0A915JJM2_ROMCU</name>
<keyword evidence="4" id="KW-1015">Disulfide bond</keyword>
<evidence type="ECO:0000256" key="4">
    <source>
        <dbReference type="ARBA" id="ARBA00023157"/>
    </source>
</evidence>
<reference evidence="8" key="1">
    <citation type="submission" date="2022-11" db="UniProtKB">
        <authorList>
            <consortium name="WormBaseParasite"/>
        </authorList>
    </citation>
    <scope>IDENTIFICATION</scope>
</reference>
<dbReference type="Pfam" id="PF01607">
    <property type="entry name" value="CBM_14"/>
    <property type="match status" value="1"/>
</dbReference>
<evidence type="ECO:0000256" key="5">
    <source>
        <dbReference type="ARBA" id="ARBA00023180"/>
    </source>
</evidence>
<dbReference type="GO" id="GO:0008061">
    <property type="term" value="F:chitin binding"/>
    <property type="evidence" value="ECO:0007669"/>
    <property type="project" value="UniProtKB-KW"/>
</dbReference>
<dbReference type="AlphaFoldDB" id="A0A915JJM2"/>
<evidence type="ECO:0000313" key="8">
    <source>
        <dbReference type="WBParaSite" id="nRc.2.0.1.t26308-RA"/>
    </source>
</evidence>
<feature type="domain" description="Chitin-binding type-2" evidence="6">
    <location>
        <begin position="87"/>
        <end position="142"/>
    </location>
</feature>
<dbReference type="SMART" id="SM00494">
    <property type="entry name" value="ChtBD2"/>
    <property type="match status" value="1"/>
</dbReference>
<dbReference type="Proteomes" id="UP000887565">
    <property type="component" value="Unplaced"/>
</dbReference>
<evidence type="ECO:0000259" key="6">
    <source>
        <dbReference type="PROSITE" id="PS50940"/>
    </source>
</evidence>
<sequence>MFCINFPPLFLKNFLDYCNKHRRFTKEIDFVNTKSSVVPIVTATSSSMRPVLSILPTTSTIQRLVFSMVTIAPKNEPMVQKAAGAAQFTCPAAGLYPDPSSCYHFYSCHFTIEAHRMTCGGGLTFNPKTKTCDWPSNSQCPLEEHVTCSQPGGHHLTAILAGSKHGSVIKILEA</sequence>
<proteinExistence type="predicted"/>
<dbReference type="PROSITE" id="PS50940">
    <property type="entry name" value="CHIT_BIND_II"/>
    <property type="match status" value="1"/>
</dbReference>
<keyword evidence="5" id="KW-0325">Glycoprotein</keyword>
<dbReference type="InterPro" id="IPR002557">
    <property type="entry name" value="Chitin-bd_dom"/>
</dbReference>
<evidence type="ECO:0000256" key="1">
    <source>
        <dbReference type="ARBA" id="ARBA00022669"/>
    </source>
</evidence>
<dbReference type="InterPro" id="IPR051940">
    <property type="entry name" value="Chitin_bind-dev_reg"/>
</dbReference>
<dbReference type="GO" id="GO:0005576">
    <property type="term" value="C:extracellular region"/>
    <property type="evidence" value="ECO:0007669"/>
    <property type="project" value="InterPro"/>
</dbReference>
<accession>A0A915JJM2</accession>
<dbReference type="WBParaSite" id="nRc.2.0.1.t26308-RA">
    <property type="protein sequence ID" value="nRc.2.0.1.t26308-RA"/>
    <property type="gene ID" value="nRc.2.0.1.g26308"/>
</dbReference>
<evidence type="ECO:0000313" key="7">
    <source>
        <dbReference type="Proteomes" id="UP000887565"/>
    </source>
</evidence>
<protein>
    <submittedName>
        <fullName evidence="8">Chitin-binding type-2 domain-containing protein</fullName>
    </submittedName>
</protein>
<dbReference type="InterPro" id="IPR036508">
    <property type="entry name" value="Chitin-bd_dom_sf"/>
</dbReference>
<keyword evidence="1" id="KW-0147">Chitin-binding</keyword>
<organism evidence="7 8">
    <name type="scientific">Romanomermis culicivorax</name>
    <name type="common">Nematode worm</name>
    <dbReference type="NCBI Taxonomy" id="13658"/>
    <lineage>
        <taxon>Eukaryota</taxon>
        <taxon>Metazoa</taxon>
        <taxon>Ecdysozoa</taxon>
        <taxon>Nematoda</taxon>
        <taxon>Enoplea</taxon>
        <taxon>Dorylaimia</taxon>
        <taxon>Mermithida</taxon>
        <taxon>Mermithoidea</taxon>
        <taxon>Mermithidae</taxon>
        <taxon>Romanomermis</taxon>
    </lineage>
</organism>
<dbReference type="SUPFAM" id="SSF57625">
    <property type="entry name" value="Invertebrate chitin-binding proteins"/>
    <property type="match status" value="1"/>
</dbReference>
<evidence type="ECO:0000256" key="2">
    <source>
        <dbReference type="ARBA" id="ARBA00022729"/>
    </source>
</evidence>
<dbReference type="Gene3D" id="2.170.140.10">
    <property type="entry name" value="Chitin binding domain"/>
    <property type="match status" value="1"/>
</dbReference>
<keyword evidence="7" id="KW-1185">Reference proteome</keyword>
<dbReference type="PANTHER" id="PTHR23301">
    <property type="entry name" value="CHITIN BINDING PERITROPHIN-A"/>
    <property type="match status" value="1"/>
</dbReference>